<feature type="transmembrane region" description="Helical" evidence="5">
    <location>
        <begin position="90"/>
        <end position="123"/>
    </location>
</feature>
<proteinExistence type="predicted"/>
<dbReference type="GO" id="GO:0016020">
    <property type="term" value="C:membrane"/>
    <property type="evidence" value="ECO:0007669"/>
    <property type="project" value="UniProtKB-SubCell"/>
</dbReference>
<dbReference type="InterPro" id="IPR007269">
    <property type="entry name" value="ICMT_MeTrfase"/>
</dbReference>
<dbReference type="AlphaFoldDB" id="A0A381YKW6"/>
<keyword evidence="2 5" id="KW-0812">Transmembrane</keyword>
<dbReference type="PANTHER" id="PTHR12714">
    <property type="entry name" value="PROTEIN-S ISOPRENYLCYSTEINE O-METHYLTRANSFERASE"/>
    <property type="match status" value="1"/>
</dbReference>
<dbReference type="PANTHER" id="PTHR12714:SF9">
    <property type="entry name" value="PROTEIN-S-ISOPRENYLCYSTEINE O-METHYLTRANSFERASE"/>
    <property type="match status" value="1"/>
</dbReference>
<evidence type="ECO:0008006" key="7">
    <source>
        <dbReference type="Google" id="ProtNLM"/>
    </source>
</evidence>
<accession>A0A381YKW6</accession>
<evidence type="ECO:0000313" key="6">
    <source>
        <dbReference type="EMBL" id="SVA77674.1"/>
    </source>
</evidence>
<dbReference type="Gene3D" id="1.20.120.1630">
    <property type="match status" value="1"/>
</dbReference>
<keyword evidence="4 5" id="KW-0472">Membrane</keyword>
<evidence type="ECO:0000256" key="5">
    <source>
        <dbReference type="SAM" id="Phobius"/>
    </source>
</evidence>
<comment type="subcellular location">
    <subcellularLocation>
        <location evidence="1">Membrane</location>
        <topology evidence="1">Multi-pass membrane protein</topology>
    </subcellularLocation>
</comment>
<evidence type="ECO:0000256" key="4">
    <source>
        <dbReference type="ARBA" id="ARBA00023136"/>
    </source>
</evidence>
<name>A0A381YKW6_9ZZZZ</name>
<dbReference type="Pfam" id="PF04140">
    <property type="entry name" value="ICMT"/>
    <property type="match status" value="1"/>
</dbReference>
<sequence>VFERYNRIFGSGPTGIAITILIWIIALQISSFFSIPEMNISSLFRKILIVLFTIDAVILIVWSLIVLPIGSRGKKFISIGPYQYVRHPLYAAFIWSGTGIVSMIYKSWLLLIFIIPIHIFWVWHIQKEEKFLLDQFGSEYEQYMMKTPQFFPKYISSKVDE</sequence>
<evidence type="ECO:0000256" key="2">
    <source>
        <dbReference type="ARBA" id="ARBA00022692"/>
    </source>
</evidence>
<evidence type="ECO:0000256" key="3">
    <source>
        <dbReference type="ARBA" id="ARBA00022989"/>
    </source>
</evidence>
<evidence type="ECO:0000256" key="1">
    <source>
        <dbReference type="ARBA" id="ARBA00004141"/>
    </source>
</evidence>
<feature type="non-terminal residue" evidence="6">
    <location>
        <position position="1"/>
    </location>
</feature>
<keyword evidence="3 5" id="KW-1133">Transmembrane helix</keyword>
<feature type="transmembrane region" description="Helical" evidence="5">
    <location>
        <begin position="47"/>
        <end position="70"/>
    </location>
</feature>
<protein>
    <recommendedName>
        <fullName evidence="7">NnrU domain-containing protein</fullName>
    </recommendedName>
</protein>
<gene>
    <name evidence="6" type="ORF">METZ01_LOCUS130528</name>
</gene>
<dbReference type="GO" id="GO:0004671">
    <property type="term" value="F:protein C-terminal S-isoprenylcysteine carboxyl O-methyltransferase activity"/>
    <property type="evidence" value="ECO:0007669"/>
    <property type="project" value="InterPro"/>
</dbReference>
<organism evidence="6">
    <name type="scientific">marine metagenome</name>
    <dbReference type="NCBI Taxonomy" id="408172"/>
    <lineage>
        <taxon>unclassified sequences</taxon>
        <taxon>metagenomes</taxon>
        <taxon>ecological metagenomes</taxon>
    </lineage>
</organism>
<dbReference type="EMBL" id="UINC01018481">
    <property type="protein sequence ID" value="SVA77674.1"/>
    <property type="molecule type" value="Genomic_DNA"/>
</dbReference>
<feature type="transmembrane region" description="Helical" evidence="5">
    <location>
        <begin position="15"/>
        <end position="35"/>
    </location>
</feature>
<reference evidence="6" key="1">
    <citation type="submission" date="2018-05" db="EMBL/GenBank/DDBJ databases">
        <authorList>
            <person name="Lanie J.A."/>
            <person name="Ng W.-L."/>
            <person name="Kazmierczak K.M."/>
            <person name="Andrzejewski T.M."/>
            <person name="Davidsen T.M."/>
            <person name="Wayne K.J."/>
            <person name="Tettelin H."/>
            <person name="Glass J.I."/>
            <person name="Rusch D."/>
            <person name="Podicherti R."/>
            <person name="Tsui H.-C.T."/>
            <person name="Winkler M.E."/>
        </authorList>
    </citation>
    <scope>NUCLEOTIDE SEQUENCE</scope>
</reference>